<gene>
    <name evidence="2" type="ORF">M124_4033</name>
</gene>
<evidence type="ECO:0000256" key="1">
    <source>
        <dbReference type="SAM" id="Phobius"/>
    </source>
</evidence>
<dbReference type="Proteomes" id="UP000020529">
    <property type="component" value="Unassembled WGS sequence"/>
</dbReference>
<reference evidence="2 3" key="1">
    <citation type="submission" date="2014-02" db="EMBL/GenBank/DDBJ databases">
        <authorList>
            <person name="Sears C."/>
            <person name="Carroll K."/>
            <person name="Sack B.R."/>
            <person name="Qadri F."/>
            <person name="Myers L.L."/>
            <person name="Chung G.-T."/>
            <person name="Escheverria P."/>
            <person name="Fraser C.M."/>
            <person name="Sadzewicz L."/>
            <person name="Shefchek K.A."/>
            <person name="Tallon L."/>
            <person name="Das S.P."/>
            <person name="Daugherty S."/>
            <person name="Mongodin E.F."/>
        </authorList>
    </citation>
    <scope>NUCLEOTIDE SEQUENCE [LARGE SCALE GENOMIC DNA]</scope>
    <source>
        <strain evidence="3">3988T(B)14</strain>
    </source>
</reference>
<keyword evidence="1" id="KW-0812">Transmembrane</keyword>
<organism evidence="2 3">
    <name type="scientific">Bacteroides fragilis str. 3988T(B)14</name>
    <dbReference type="NCBI Taxonomy" id="1339315"/>
    <lineage>
        <taxon>Bacteria</taxon>
        <taxon>Pseudomonadati</taxon>
        <taxon>Bacteroidota</taxon>
        <taxon>Bacteroidia</taxon>
        <taxon>Bacteroidales</taxon>
        <taxon>Bacteroidaceae</taxon>
        <taxon>Bacteroides</taxon>
    </lineage>
</organism>
<dbReference type="PATRIC" id="fig|1339315.3.peg.47"/>
<evidence type="ECO:0000313" key="3">
    <source>
        <dbReference type="Proteomes" id="UP000020529"/>
    </source>
</evidence>
<evidence type="ECO:0008006" key="4">
    <source>
        <dbReference type="Google" id="ProtNLM"/>
    </source>
</evidence>
<accession>A0A015SY71</accession>
<evidence type="ECO:0000313" key="2">
    <source>
        <dbReference type="EMBL" id="EXY77064.1"/>
    </source>
</evidence>
<sequence>MGDIDILNKFDNDKLIDVVKNYKRYGYDDELRDYAINLLGERGWSRDDLQQFGYLTNYDYDEAEKQYKAYNRNSLIGICTLVFSGGILVVVYLIFLILAYRNVAKFYKALERNEDETALFNALGVLAYFHLKGRMKEELKGIR</sequence>
<keyword evidence="1" id="KW-1133">Transmembrane helix</keyword>
<proteinExistence type="predicted"/>
<dbReference type="EMBL" id="JGCY01000017">
    <property type="protein sequence ID" value="EXY77064.1"/>
    <property type="molecule type" value="Genomic_DNA"/>
</dbReference>
<name>A0A015SY71_BACFG</name>
<comment type="caution">
    <text evidence="2">The sequence shown here is derived from an EMBL/GenBank/DDBJ whole genome shotgun (WGS) entry which is preliminary data.</text>
</comment>
<dbReference type="AlphaFoldDB" id="A0A015SY71"/>
<dbReference type="RefSeq" id="WP_005787140.1">
    <property type="nucleotide sequence ID" value="NZ_JGCY01000017.1"/>
</dbReference>
<feature type="transmembrane region" description="Helical" evidence="1">
    <location>
        <begin position="75"/>
        <end position="98"/>
    </location>
</feature>
<protein>
    <recommendedName>
        <fullName evidence="4">Transmembrane protein</fullName>
    </recommendedName>
</protein>
<keyword evidence="1" id="KW-0472">Membrane</keyword>